<protein>
    <submittedName>
        <fullName evidence="1">Uncharacterized protein</fullName>
    </submittedName>
</protein>
<dbReference type="RefSeq" id="WP_153420569.1">
    <property type="nucleotide sequence ID" value="NZ_WFLM01000003.1"/>
</dbReference>
<gene>
    <name evidence="1" type="ORF">GCL60_09955</name>
</gene>
<comment type="caution">
    <text evidence="1">The sequence shown here is derived from an EMBL/GenBank/DDBJ whole genome shotgun (WGS) entry which is preliminary data.</text>
</comment>
<evidence type="ECO:0000313" key="1">
    <source>
        <dbReference type="EMBL" id="KAB8039170.1"/>
    </source>
</evidence>
<dbReference type="EMBL" id="WFLM01000003">
    <property type="protein sequence ID" value="KAB8039170.1"/>
    <property type="molecule type" value="Genomic_DNA"/>
</dbReference>
<organism evidence="1 2">
    <name type="scientific">Silvanigrella paludirubra</name>
    <dbReference type="NCBI Taxonomy" id="2499159"/>
    <lineage>
        <taxon>Bacteria</taxon>
        <taxon>Pseudomonadati</taxon>
        <taxon>Bdellovibrionota</taxon>
        <taxon>Oligoflexia</taxon>
        <taxon>Silvanigrellales</taxon>
        <taxon>Silvanigrellaceae</taxon>
        <taxon>Silvanigrella</taxon>
    </lineage>
</organism>
<proteinExistence type="predicted"/>
<evidence type="ECO:0000313" key="2">
    <source>
        <dbReference type="Proteomes" id="UP000437748"/>
    </source>
</evidence>
<reference evidence="1 2" key="1">
    <citation type="submission" date="2019-10" db="EMBL/GenBank/DDBJ databases">
        <title>New species of Slilvanegrellaceae.</title>
        <authorList>
            <person name="Pitt A."/>
            <person name="Hahn M.W."/>
        </authorList>
    </citation>
    <scope>NUCLEOTIDE SEQUENCE [LARGE SCALE GENOMIC DNA]</scope>
    <source>
        <strain evidence="1 2">SP-Ram-0.45-NSY-1</strain>
    </source>
</reference>
<dbReference type="Proteomes" id="UP000437748">
    <property type="component" value="Unassembled WGS sequence"/>
</dbReference>
<keyword evidence="2" id="KW-1185">Reference proteome</keyword>
<name>A0A6N6VT55_9BACT</name>
<sequence>MTSKILISKKNRGKGRPPPDWLLDLHINQFFRDDKLYSTNELCEILGKQRDTIRRVLDLAYNKLYNSEFPTEQHIVNNLNTTFYSGKILRKLSKDYSDSYI</sequence>
<dbReference type="AlphaFoldDB" id="A0A6N6VT55"/>
<accession>A0A6N6VT55</accession>
<dbReference type="OrthoDB" id="9867576at2"/>